<reference evidence="2 3" key="1">
    <citation type="submission" date="2015-01" db="EMBL/GenBank/DDBJ databases">
        <title>Jeotgalibacillus campisalis genome sequencing.</title>
        <authorList>
            <person name="Goh K.M."/>
            <person name="Chan K.-G."/>
            <person name="Yaakop A.S."/>
            <person name="Ee R."/>
            <person name="Gan H.M."/>
            <person name="Chan C.S."/>
        </authorList>
    </citation>
    <scope>NUCLEOTIDE SEQUENCE [LARGE SCALE GENOMIC DNA]</scope>
    <source>
        <strain evidence="2 3">SF-57</strain>
    </source>
</reference>
<evidence type="ECO:0000259" key="1">
    <source>
        <dbReference type="Pfam" id="PF14657"/>
    </source>
</evidence>
<proteinExistence type="predicted"/>
<dbReference type="AlphaFoldDB" id="A0A0C2VFY1"/>
<protein>
    <submittedName>
        <fullName evidence="2">Integrase</fullName>
    </submittedName>
</protein>
<dbReference type="RefSeq" id="WP_232304299.1">
    <property type="nucleotide sequence ID" value="NZ_JXRR01000022.1"/>
</dbReference>
<dbReference type="PATRIC" id="fig|220754.4.peg.3323"/>
<accession>A0A0C2VFY1</accession>
<feature type="domain" description="AP2-like integrase N-terminal" evidence="1">
    <location>
        <begin position="11"/>
        <end position="52"/>
    </location>
</feature>
<dbReference type="Pfam" id="PF14657">
    <property type="entry name" value="Arm-DNA-bind_4"/>
    <property type="match status" value="1"/>
</dbReference>
<keyword evidence="3" id="KW-1185">Reference proteome</keyword>
<name>A0A0C2VFY1_9BACL</name>
<dbReference type="InterPro" id="IPR028259">
    <property type="entry name" value="AP2-like_int_N"/>
</dbReference>
<comment type="caution">
    <text evidence="2">The sequence shown here is derived from an EMBL/GenBank/DDBJ whole genome shotgun (WGS) entry which is preliminary data.</text>
</comment>
<organism evidence="2 3">
    <name type="scientific">Jeotgalibacillus campisalis</name>
    <dbReference type="NCBI Taxonomy" id="220754"/>
    <lineage>
        <taxon>Bacteria</taxon>
        <taxon>Bacillati</taxon>
        <taxon>Bacillota</taxon>
        <taxon>Bacilli</taxon>
        <taxon>Bacillales</taxon>
        <taxon>Caryophanaceae</taxon>
        <taxon>Jeotgalibacillus</taxon>
    </lineage>
</organism>
<evidence type="ECO:0000313" key="2">
    <source>
        <dbReference type="EMBL" id="KIL42908.1"/>
    </source>
</evidence>
<dbReference type="Proteomes" id="UP000031972">
    <property type="component" value="Unassembled WGS sequence"/>
</dbReference>
<gene>
    <name evidence="2" type="ORF">KR50_33110</name>
</gene>
<evidence type="ECO:0000313" key="3">
    <source>
        <dbReference type="Proteomes" id="UP000031972"/>
    </source>
</evidence>
<dbReference type="EMBL" id="JXRR01000022">
    <property type="protein sequence ID" value="KIL42908.1"/>
    <property type="molecule type" value="Genomic_DNA"/>
</dbReference>
<sequence length="96" mass="11237">MASIQKRGKVYQYTVSYMVDGKSAPIRKSGFRTKKEAQVAAAEIEQRLARGKNPTIDKILFCEYFEKWMEVHKSHISPVTKTLFKLPQNDTRPFWR</sequence>